<organism evidence="9 10">
    <name type="scientific">Succiniclasticum ruminis</name>
    <dbReference type="NCBI Taxonomy" id="40841"/>
    <lineage>
        <taxon>Bacteria</taxon>
        <taxon>Bacillati</taxon>
        <taxon>Bacillota</taxon>
        <taxon>Negativicutes</taxon>
        <taxon>Acidaminococcales</taxon>
        <taxon>Acidaminococcaceae</taxon>
        <taxon>Succiniclasticum</taxon>
    </lineage>
</organism>
<dbReference type="PANTHER" id="PTHR30255">
    <property type="entry name" value="SINGLE-STRANDED-DNA-SPECIFIC EXONUCLEASE RECJ"/>
    <property type="match status" value="1"/>
</dbReference>
<feature type="domain" description="RecJ OB" evidence="8">
    <location>
        <begin position="470"/>
        <end position="567"/>
    </location>
</feature>
<dbReference type="Pfam" id="PF02272">
    <property type="entry name" value="DHHA1"/>
    <property type="match status" value="1"/>
</dbReference>
<evidence type="ECO:0000256" key="5">
    <source>
        <dbReference type="ARBA" id="ARBA00022839"/>
    </source>
</evidence>
<dbReference type="InterPro" id="IPR051673">
    <property type="entry name" value="SSDNA_exonuclease_RecJ"/>
</dbReference>
<dbReference type="InterPro" id="IPR038763">
    <property type="entry name" value="DHH_sf"/>
</dbReference>
<dbReference type="GO" id="GO:0003676">
    <property type="term" value="F:nucleic acid binding"/>
    <property type="evidence" value="ECO:0007669"/>
    <property type="project" value="InterPro"/>
</dbReference>
<dbReference type="AlphaFoldDB" id="A0A1G6ML22"/>
<dbReference type="GO" id="GO:0008409">
    <property type="term" value="F:5'-3' exonuclease activity"/>
    <property type="evidence" value="ECO:0007669"/>
    <property type="project" value="InterPro"/>
</dbReference>
<dbReference type="InterPro" id="IPR004610">
    <property type="entry name" value="RecJ"/>
</dbReference>
<evidence type="ECO:0000259" key="7">
    <source>
        <dbReference type="Pfam" id="PF02272"/>
    </source>
</evidence>
<accession>A0A1G6ML22</accession>
<dbReference type="PANTHER" id="PTHR30255:SF2">
    <property type="entry name" value="SINGLE-STRANDED-DNA-SPECIFIC EXONUCLEASE RECJ"/>
    <property type="match status" value="1"/>
</dbReference>
<evidence type="ECO:0000259" key="6">
    <source>
        <dbReference type="Pfam" id="PF01368"/>
    </source>
</evidence>
<evidence type="ECO:0000256" key="4">
    <source>
        <dbReference type="ARBA" id="ARBA00022801"/>
    </source>
</evidence>
<dbReference type="Proteomes" id="UP000198943">
    <property type="component" value="Unassembled WGS sequence"/>
</dbReference>
<dbReference type="GO" id="GO:0006310">
    <property type="term" value="P:DNA recombination"/>
    <property type="evidence" value="ECO:0007669"/>
    <property type="project" value="InterPro"/>
</dbReference>
<comment type="similarity">
    <text evidence="1">Belongs to the RecJ family.</text>
</comment>
<evidence type="ECO:0000259" key="8">
    <source>
        <dbReference type="Pfam" id="PF17768"/>
    </source>
</evidence>
<keyword evidence="5 9" id="KW-0269">Exonuclease</keyword>
<protein>
    <recommendedName>
        <fullName evidence="2">Single-stranded-DNA-specific exonuclease RecJ</fullName>
    </recommendedName>
</protein>
<dbReference type="RefSeq" id="WP_093730617.1">
    <property type="nucleotide sequence ID" value="NZ_FMYW01000010.1"/>
</dbReference>
<dbReference type="InterPro" id="IPR041122">
    <property type="entry name" value="RecJ_OB"/>
</dbReference>
<evidence type="ECO:0000256" key="3">
    <source>
        <dbReference type="ARBA" id="ARBA00022722"/>
    </source>
</evidence>
<dbReference type="NCBIfam" id="TIGR00644">
    <property type="entry name" value="recJ"/>
    <property type="match status" value="1"/>
</dbReference>
<dbReference type="Gene3D" id="3.10.310.30">
    <property type="match status" value="1"/>
</dbReference>
<feature type="domain" description="DHHA1" evidence="7">
    <location>
        <begin position="361"/>
        <end position="448"/>
    </location>
</feature>
<dbReference type="Gene3D" id="3.90.1640.30">
    <property type="match status" value="1"/>
</dbReference>
<dbReference type="InterPro" id="IPR003156">
    <property type="entry name" value="DHHA1_dom"/>
</dbReference>
<evidence type="ECO:0000313" key="10">
    <source>
        <dbReference type="Proteomes" id="UP000198943"/>
    </source>
</evidence>
<reference evidence="10" key="1">
    <citation type="submission" date="2016-10" db="EMBL/GenBank/DDBJ databases">
        <authorList>
            <person name="Varghese N."/>
            <person name="Submissions S."/>
        </authorList>
    </citation>
    <scope>NUCLEOTIDE SEQUENCE [LARGE SCALE GENOMIC DNA]</scope>
    <source>
        <strain evidence="10">DSM 11005</strain>
    </source>
</reference>
<gene>
    <name evidence="9" type="ORF">SAMN04487864_11022</name>
</gene>
<evidence type="ECO:0000313" key="9">
    <source>
        <dbReference type="EMBL" id="SDC56318.1"/>
    </source>
</evidence>
<name>A0A1G6ML22_9FIRM</name>
<feature type="domain" description="DDH" evidence="6">
    <location>
        <begin position="81"/>
        <end position="230"/>
    </location>
</feature>
<dbReference type="GO" id="GO:0006281">
    <property type="term" value="P:DNA repair"/>
    <property type="evidence" value="ECO:0007669"/>
    <property type="project" value="InterPro"/>
</dbReference>
<evidence type="ECO:0000256" key="2">
    <source>
        <dbReference type="ARBA" id="ARBA00019841"/>
    </source>
</evidence>
<sequence length="789" mass="90161">MKRYKYWDLKTYDKEEIKALAAKLEISPVTAGILWNRGLREENRIRDFLFGKKDTYYDPFLMKDMRLAAERILQAVEGREKIAVYGDYDVDGITASSLLYLYLTGLQANVSTYIPKREGEGYGLNNEALQYLYEEGITLVITVDCGISGVKEVAEAPRGMDIIITDHHRPPELLPAAFAIVNPKQADCMYPFKGLSGVGVAFKVCQALEKLRNPAAPFWEQYTELVALGTVADIVPLQDENRALVKRGMKAMETTSLTGLRKLLEVCRCYRETITTEKIGFILAPRLNAVGRLEHAQLAVELLTTKDEEAAERMANNLNDENAVRQEISRQIFTEAEALLAKQDSIGPAIVLAGQWDSEAQKGWHPGVIGIVASRLVDKYYRPVILISISGEIAKGSCRSIPPLDLYDAIDACSADLVQFGGHSQAAGLTLESSKIEDFRKHFTDVVRNSLQPEDYQPHLAVDVEWDRHEELTLSFLHELQLLEPFGCENPVPIFMLRNAELHNPRLFGQELTHLRFFADIGSRSCHCIMWQGAQYQFCLCNNAQADIAFKPRINFFNNTESINLDIVAFRMDMELHDYRRNSEFKETVLARLLHSGQQFTVFINQNSKEEAELASCANVKIRYYGEQCEASEKQIIFYELPEENIFQWGKFPVYGNGGTVLYILYNMDDLYMQKKRLQEEYPDRNHLVDAYRLIKRVLQSQAVAKLDQLKYQAEKHQLCLKEHDLRIFRELDFFRIEGDNLMMGSMERKQLEASPTYIGLCAKKDTLLEMYHNSLRIAGARIQSLRKR</sequence>
<keyword evidence="10" id="KW-1185">Reference proteome</keyword>
<keyword evidence="4" id="KW-0378">Hydrolase</keyword>
<dbReference type="OrthoDB" id="9809852at2"/>
<dbReference type="InterPro" id="IPR001667">
    <property type="entry name" value="DDH_dom"/>
</dbReference>
<dbReference type="Pfam" id="PF17768">
    <property type="entry name" value="RecJ_OB"/>
    <property type="match status" value="1"/>
</dbReference>
<dbReference type="Pfam" id="PF01368">
    <property type="entry name" value="DHH"/>
    <property type="match status" value="1"/>
</dbReference>
<keyword evidence="3" id="KW-0540">Nuclease</keyword>
<dbReference type="SUPFAM" id="SSF64182">
    <property type="entry name" value="DHH phosphoesterases"/>
    <property type="match status" value="1"/>
</dbReference>
<evidence type="ECO:0000256" key="1">
    <source>
        <dbReference type="ARBA" id="ARBA00005915"/>
    </source>
</evidence>
<dbReference type="EMBL" id="FMYW01000010">
    <property type="protein sequence ID" value="SDC56318.1"/>
    <property type="molecule type" value="Genomic_DNA"/>
</dbReference>
<proteinExistence type="inferred from homology"/>